<reference evidence="1" key="2">
    <citation type="submission" date="2022-10" db="EMBL/GenBank/DDBJ databases">
        <title>Human gut microbiome strain richness.</title>
        <authorList>
            <person name="Chen-Liaw A."/>
        </authorList>
    </citation>
    <scope>NUCLEOTIDE SEQUENCE</scope>
    <source>
        <strain evidence="2">BSD2780120875st1_E1_BSD2780120875_150330</strain>
        <strain evidence="1">F7_m1001271B151109d0_201107</strain>
    </source>
</reference>
<dbReference type="GeneID" id="52035312"/>
<dbReference type="KEGG" id="boa:Bovatus_04300"/>
<gene>
    <name evidence="1" type="ORF">PO240_02505</name>
    <name evidence="2" type="ORF">PO382_03545</name>
    <name evidence="3" type="ORF">SAMN05192582_103628</name>
</gene>
<proteinExistence type="predicted"/>
<accession>A0A139L742</accession>
<evidence type="ECO:0000313" key="3">
    <source>
        <dbReference type="EMBL" id="SDI29283.1"/>
    </source>
</evidence>
<dbReference type="Proteomes" id="UP001214017">
    <property type="component" value="Unassembled WGS sequence"/>
</dbReference>
<protein>
    <submittedName>
        <fullName evidence="3">Uncharacterized protein</fullName>
    </submittedName>
</protein>
<dbReference type="EMBL" id="FNDO01000036">
    <property type="protein sequence ID" value="SDI29283.1"/>
    <property type="molecule type" value="Genomic_DNA"/>
</dbReference>
<organism evidence="3 4">
    <name type="scientific">Bacteroides ovatus</name>
    <dbReference type="NCBI Taxonomy" id="28116"/>
    <lineage>
        <taxon>Bacteria</taxon>
        <taxon>Pseudomonadati</taxon>
        <taxon>Bacteroidota</taxon>
        <taxon>Bacteroidia</taxon>
        <taxon>Bacteroidales</taxon>
        <taxon>Bacteroidaceae</taxon>
        <taxon>Bacteroides</taxon>
    </lineage>
</organism>
<dbReference type="Proteomes" id="UP001219389">
    <property type="component" value="Unassembled WGS sequence"/>
</dbReference>
<dbReference type="AlphaFoldDB" id="A0A139L742"/>
<dbReference type="EMBL" id="JAQNWR010000001">
    <property type="protein sequence ID" value="MDC2406745.1"/>
    <property type="molecule type" value="Genomic_DNA"/>
</dbReference>
<dbReference type="RefSeq" id="WP_004301421.1">
    <property type="nucleotide sequence ID" value="NZ_BAABYJ010000002.1"/>
</dbReference>
<dbReference type="Proteomes" id="UP000181870">
    <property type="component" value="Unassembled WGS sequence"/>
</dbReference>
<name>A0A139L742_BACOV</name>
<dbReference type="EMBL" id="JAQNZF010000003">
    <property type="protein sequence ID" value="MDC2741294.1"/>
    <property type="molecule type" value="Genomic_DNA"/>
</dbReference>
<evidence type="ECO:0000313" key="1">
    <source>
        <dbReference type="EMBL" id="MDC2406745.1"/>
    </source>
</evidence>
<sequence>MKDDVFVSDNWRNIIWNNRLNEIIDTDELIVFRKVSIGFSIGENQFQACEQFVSYA</sequence>
<dbReference type="PATRIC" id="fig|28116.10.peg.2222"/>
<reference evidence="3 4" key="1">
    <citation type="submission" date="2016-10" db="EMBL/GenBank/DDBJ databases">
        <authorList>
            <person name="de Groot N.N."/>
        </authorList>
    </citation>
    <scope>NUCLEOTIDE SEQUENCE [LARGE SCALE GENOMIC DNA]</scope>
    <source>
        <strain evidence="3 4">NLAE-zl-C57</strain>
    </source>
</reference>
<evidence type="ECO:0000313" key="4">
    <source>
        <dbReference type="Proteomes" id="UP000181870"/>
    </source>
</evidence>
<evidence type="ECO:0000313" key="2">
    <source>
        <dbReference type="EMBL" id="MDC2741294.1"/>
    </source>
</evidence>